<dbReference type="AlphaFoldDB" id="A0A5B9QNL8"/>
<organism evidence="2 3">
    <name type="scientific">Roseimaritima ulvae</name>
    <dbReference type="NCBI Taxonomy" id="980254"/>
    <lineage>
        <taxon>Bacteria</taxon>
        <taxon>Pseudomonadati</taxon>
        <taxon>Planctomycetota</taxon>
        <taxon>Planctomycetia</taxon>
        <taxon>Pirellulales</taxon>
        <taxon>Pirellulaceae</taxon>
        <taxon>Roseimaritima</taxon>
    </lineage>
</organism>
<keyword evidence="3" id="KW-1185">Reference proteome</keyword>
<dbReference type="RefSeq" id="WP_068138525.1">
    <property type="nucleotide sequence ID" value="NZ_CP042914.1"/>
</dbReference>
<evidence type="ECO:0000313" key="3">
    <source>
        <dbReference type="Proteomes" id="UP000325286"/>
    </source>
</evidence>
<feature type="compositionally biased region" description="Basic and acidic residues" evidence="1">
    <location>
        <begin position="69"/>
        <end position="81"/>
    </location>
</feature>
<proteinExistence type="predicted"/>
<dbReference type="KEGG" id="rul:UC8_12110"/>
<reference evidence="2 3" key="1">
    <citation type="submission" date="2019-08" db="EMBL/GenBank/DDBJ databases">
        <title>Deep-cultivation of Planctomycetes and their phenomic and genomic characterization uncovers novel biology.</title>
        <authorList>
            <person name="Wiegand S."/>
            <person name="Jogler M."/>
            <person name="Boedeker C."/>
            <person name="Pinto D."/>
            <person name="Vollmers J."/>
            <person name="Rivas-Marin E."/>
            <person name="Kohn T."/>
            <person name="Peeters S.H."/>
            <person name="Heuer A."/>
            <person name="Rast P."/>
            <person name="Oberbeckmann S."/>
            <person name="Bunk B."/>
            <person name="Jeske O."/>
            <person name="Meyerdierks A."/>
            <person name="Storesund J.E."/>
            <person name="Kallscheuer N."/>
            <person name="Luecker S."/>
            <person name="Lage O.M."/>
            <person name="Pohl T."/>
            <person name="Merkel B.J."/>
            <person name="Hornburger P."/>
            <person name="Mueller R.-W."/>
            <person name="Bruemmer F."/>
            <person name="Labrenz M."/>
            <person name="Spormann A.M."/>
            <person name="Op den Camp H."/>
            <person name="Overmann J."/>
            <person name="Amann R."/>
            <person name="Jetten M.S.M."/>
            <person name="Mascher T."/>
            <person name="Medema M.H."/>
            <person name="Devos D.P."/>
            <person name="Kaster A.-K."/>
            <person name="Ovreas L."/>
            <person name="Rohde M."/>
            <person name="Galperin M.Y."/>
            <person name="Jogler C."/>
        </authorList>
    </citation>
    <scope>NUCLEOTIDE SEQUENCE [LARGE SCALE GENOMIC DNA]</scope>
    <source>
        <strain evidence="2 3">UC8</strain>
    </source>
</reference>
<feature type="region of interest" description="Disordered" evidence="1">
    <location>
        <begin position="58"/>
        <end position="81"/>
    </location>
</feature>
<dbReference type="EMBL" id="CP042914">
    <property type="protein sequence ID" value="QEG39250.1"/>
    <property type="molecule type" value="Genomic_DNA"/>
</dbReference>
<dbReference type="OrthoDB" id="9996385at2"/>
<evidence type="ECO:0000256" key="1">
    <source>
        <dbReference type="SAM" id="MobiDB-lite"/>
    </source>
</evidence>
<name>A0A5B9QNL8_9BACT</name>
<accession>A0A5B9QNL8</accession>
<protein>
    <submittedName>
        <fullName evidence="2">Uncharacterized protein</fullName>
    </submittedName>
</protein>
<dbReference type="Proteomes" id="UP000325286">
    <property type="component" value="Chromosome"/>
</dbReference>
<sequence length="81" mass="8861">MHPQSATTRFEAARPGAASRLSRLLANVGNTITKAERLTRETGVTSSLVERSGLVAIDTPESTEPYTSDVDRNKTNMEQNR</sequence>
<gene>
    <name evidence="2" type="ORF">UC8_12110</name>
</gene>
<evidence type="ECO:0000313" key="2">
    <source>
        <dbReference type="EMBL" id="QEG39250.1"/>
    </source>
</evidence>